<proteinExistence type="predicted"/>
<organism evidence="1">
    <name type="scientific">Salmonella enterica I</name>
    <dbReference type="NCBI Taxonomy" id="59201"/>
    <lineage>
        <taxon>Bacteria</taxon>
        <taxon>Pseudomonadati</taxon>
        <taxon>Pseudomonadota</taxon>
        <taxon>Gammaproteobacteria</taxon>
        <taxon>Enterobacterales</taxon>
        <taxon>Enterobacteriaceae</taxon>
        <taxon>Salmonella</taxon>
    </lineage>
</organism>
<dbReference type="AlphaFoldDB" id="A0A5U3ER52"/>
<accession>A0A5U3ER52</accession>
<gene>
    <name evidence="1" type="ORF">S301_07090</name>
</gene>
<name>A0A5U3ER52_SALET</name>
<sequence length="60" mass="6919">MYRLCFDGQFRQHSGKLIKIGFGFKAPGQFSCERFEFLFIHNLPVSVVGMNISKTGRYTI</sequence>
<protein>
    <submittedName>
        <fullName evidence="1">Uncharacterized protein</fullName>
    </submittedName>
</protein>
<reference evidence="1" key="1">
    <citation type="submission" date="2018-07" db="EMBL/GenBank/DDBJ databases">
        <authorList>
            <consortium name="GenomeTrakr network: Whole genome sequencing for foodborne pathogen traceback"/>
        </authorList>
    </citation>
    <scope>NUCLEOTIDE SEQUENCE [LARGE SCALE GENOMIC DNA]</scope>
    <source>
        <strain evidence="1">CFSAN002851</strain>
    </source>
</reference>
<evidence type="ECO:0000313" key="1">
    <source>
        <dbReference type="EMBL" id="EBP3998452.1"/>
    </source>
</evidence>
<dbReference type="Proteomes" id="UP000839575">
    <property type="component" value="Unassembled WGS sequence"/>
</dbReference>
<comment type="caution">
    <text evidence="1">The sequence shown here is derived from an EMBL/GenBank/DDBJ whole genome shotgun (WGS) entry which is preliminary data.</text>
</comment>
<dbReference type="EMBL" id="AAGLPX010000010">
    <property type="protein sequence ID" value="EBP3998452.1"/>
    <property type="molecule type" value="Genomic_DNA"/>
</dbReference>